<proteinExistence type="predicted"/>
<organism evidence="1 2">
    <name type="scientific">Pseudocercospora eumusae</name>
    <dbReference type="NCBI Taxonomy" id="321146"/>
    <lineage>
        <taxon>Eukaryota</taxon>
        <taxon>Fungi</taxon>
        <taxon>Dikarya</taxon>
        <taxon>Ascomycota</taxon>
        <taxon>Pezizomycotina</taxon>
        <taxon>Dothideomycetes</taxon>
        <taxon>Dothideomycetidae</taxon>
        <taxon>Mycosphaerellales</taxon>
        <taxon>Mycosphaerellaceae</taxon>
        <taxon>Pseudocercospora</taxon>
    </lineage>
</organism>
<dbReference type="OrthoDB" id="3176171at2759"/>
<evidence type="ECO:0000313" key="1">
    <source>
        <dbReference type="EMBL" id="KXS99673.1"/>
    </source>
</evidence>
<name>A0A139HB49_9PEZI</name>
<dbReference type="STRING" id="321146.A0A139HB49"/>
<reference evidence="1 2" key="1">
    <citation type="submission" date="2015-07" db="EMBL/GenBank/DDBJ databases">
        <title>Comparative genomics of the Sigatoka disease complex on banana suggests a link between parallel evolutionary changes in Pseudocercospora fijiensis and Pseudocercospora eumusae and increased virulence on the banana host.</title>
        <authorList>
            <person name="Chang T.-C."/>
            <person name="Salvucci A."/>
            <person name="Crous P.W."/>
            <person name="Stergiopoulos I."/>
        </authorList>
    </citation>
    <scope>NUCLEOTIDE SEQUENCE [LARGE SCALE GENOMIC DNA]</scope>
    <source>
        <strain evidence="1 2">CBS 114824</strain>
    </source>
</reference>
<accession>A0A139HB49</accession>
<dbReference type="AlphaFoldDB" id="A0A139HB49"/>
<evidence type="ECO:0000313" key="2">
    <source>
        <dbReference type="Proteomes" id="UP000070133"/>
    </source>
</evidence>
<dbReference type="EMBL" id="LFZN01000088">
    <property type="protein sequence ID" value="KXS99673.1"/>
    <property type="molecule type" value="Genomic_DNA"/>
</dbReference>
<keyword evidence="2" id="KW-1185">Reference proteome</keyword>
<protein>
    <submittedName>
        <fullName evidence="1">Uncharacterized protein</fullName>
    </submittedName>
</protein>
<comment type="caution">
    <text evidence="1">The sequence shown here is derived from an EMBL/GenBank/DDBJ whole genome shotgun (WGS) entry which is preliminary data.</text>
</comment>
<gene>
    <name evidence="1" type="ORF">AC578_9849</name>
</gene>
<dbReference type="Proteomes" id="UP000070133">
    <property type="component" value="Unassembled WGS sequence"/>
</dbReference>
<sequence length="116" mass="12744">MEKDVIVEAAQAPGEHGGMVARTRPLLKMEMDKDVIVEPNGLGEHGDRKTIVKIPNARAAPFPINSVYDQRACAYSASAKERDEKDILVEAAKALGEASTLRARPSSRYQIDLYSF</sequence>